<evidence type="ECO:0000256" key="1">
    <source>
        <dbReference type="SAM" id="MobiDB-lite"/>
    </source>
</evidence>
<dbReference type="OrthoDB" id="2559326at2759"/>
<protein>
    <submittedName>
        <fullName evidence="2">Uncharacterized protein</fullName>
    </submittedName>
</protein>
<dbReference type="Pfam" id="PF15932">
    <property type="entry name" value="DUF4748"/>
    <property type="match status" value="1"/>
</dbReference>
<organism evidence="2 3">
    <name type="scientific">Terfezia boudieri ATCC MYA-4762</name>
    <dbReference type="NCBI Taxonomy" id="1051890"/>
    <lineage>
        <taxon>Eukaryota</taxon>
        <taxon>Fungi</taxon>
        <taxon>Dikarya</taxon>
        <taxon>Ascomycota</taxon>
        <taxon>Pezizomycotina</taxon>
        <taxon>Pezizomycetes</taxon>
        <taxon>Pezizales</taxon>
        <taxon>Pezizaceae</taxon>
        <taxon>Terfezia</taxon>
    </lineage>
</organism>
<dbReference type="PANTHER" id="PTHR41800">
    <property type="entry name" value="EXPRESSED PROTEIN"/>
    <property type="match status" value="1"/>
</dbReference>
<accession>A0A3N4LB43</accession>
<name>A0A3N4LB43_9PEZI</name>
<dbReference type="PANTHER" id="PTHR41800:SF1">
    <property type="entry name" value="EXPRESSED PROTEIN"/>
    <property type="match status" value="1"/>
</dbReference>
<evidence type="ECO:0000313" key="2">
    <source>
        <dbReference type="EMBL" id="RPB19886.1"/>
    </source>
</evidence>
<dbReference type="InParanoid" id="A0A3N4LB43"/>
<feature type="non-terminal residue" evidence="2">
    <location>
        <position position="1"/>
    </location>
</feature>
<dbReference type="Proteomes" id="UP000267821">
    <property type="component" value="Unassembled WGS sequence"/>
</dbReference>
<evidence type="ECO:0000313" key="3">
    <source>
        <dbReference type="Proteomes" id="UP000267821"/>
    </source>
</evidence>
<sequence>GWGALIIAGGGAYYYAKRDIDASRREKFRKLQHQQQLNANLEYDATRSSSGSGSEATADPATTRHEPDTNGQREVEKSKYEAAVPYRNRRGDRFS</sequence>
<reference evidence="2 3" key="1">
    <citation type="journal article" date="2018" name="Nat. Ecol. Evol.">
        <title>Pezizomycetes genomes reveal the molecular basis of ectomycorrhizal truffle lifestyle.</title>
        <authorList>
            <person name="Murat C."/>
            <person name="Payen T."/>
            <person name="Noel B."/>
            <person name="Kuo A."/>
            <person name="Morin E."/>
            <person name="Chen J."/>
            <person name="Kohler A."/>
            <person name="Krizsan K."/>
            <person name="Balestrini R."/>
            <person name="Da Silva C."/>
            <person name="Montanini B."/>
            <person name="Hainaut M."/>
            <person name="Levati E."/>
            <person name="Barry K.W."/>
            <person name="Belfiori B."/>
            <person name="Cichocki N."/>
            <person name="Clum A."/>
            <person name="Dockter R.B."/>
            <person name="Fauchery L."/>
            <person name="Guy J."/>
            <person name="Iotti M."/>
            <person name="Le Tacon F."/>
            <person name="Lindquist E.A."/>
            <person name="Lipzen A."/>
            <person name="Malagnac F."/>
            <person name="Mello A."/>
            <person name="Molinier V."/>
            <person name="Miyauchi S."/>
            <person name="Poulain J."/>
            <person name="Riccioni C."/>
            <person name="Rubini A."/>
            <person name="Sitrit Y."/>
            <person name="Splivallo R."/>
            <person name="Traeger S."/>
            <person name="Wang M."/>
            <person name="Zifcakova L."/>
            <person name="Wipf D."/>
            <person name="Zambonelli A."/>
            <person name="Paolocci F."/>
            <person name="Nowrousian M."/>
            <person name="Ottonello S."/>
            <person name="Baldrian P."/>
            <person name="Spatafora J.W."/>
            <person name="Henrissat B."/>
            <person name="Nagy L.G."/>
            <person name="Aury J.M."/>
            <person name="Wincker P."/>
            <person name="Grigoriev I.V."/>
            <person name="Bonfante P."/>
            <person name="Martin F.M."/>
        </authorList>
    </citation>
    <scope>NUCLEOTIDE SEQUENCE [LARGE SCALE GENOMIC DNA]</scope>
    <source>
        <strain evidence="2 3">ATCC MYA-4762</strain>
    </source>
</reference>
<feature type="compositionally biased region" description="Polar residues" evidence="1">
    <location>
        <begin position="46"/>
        <end position="55"/>
    </location>
</feature>
<dbReference type="AlphaFoldDB" id="A0A3N4LB43"/>
<feature type="compositionally biased region" description="Basic and acidic residues" evidence="1">
    <location>
        <begin position="62"/>
        <end position="80"/>
    </location>
</feature>
<feature type="region of interest" description="Disordered" evidence="1">
    <location>
        <begin position="38"/>
        <end position="95"/>
    </location>
</feature>
<dbReference type="EMBL" id="ML121582">
    <property type="protein sequence ID" value="RPB19886.1"/>
    <property type="molecule type" value="Genomic_DNA"/>
</dbReference>
<proteinExistence type="predicted"/>
<keyword evidence="3" id="KW-1185">Reference proteome</keyword>
<gene>
    <name evidence="2" type="ORF">L211DRAFT_793358</name>
</gene>
<dbReference type="InterPro" id="IPR031833">
    <property type="entry name" value="DUF4748"/>
</dbReference>